<dbReference type="STRING" id="4540.A0A3L6RZ85"/>
<dbReference type="Proteomes" id="UP000275267">
    <property type="component" value="Unassembled WGS sequence"/>
</dbReference>
<evidence type="ECO:0000313" key="1">
    <source>
        <dbReference type="EMBL" id="RLN12336.1"/>
    </source>
</evidence>
<sequence>MQALLRHERGSSSRGGNLVVTAAADGASNGTAAKPFTAHYFPQELHHFTFTPNASMLFYQKYPVNDTFCRRPSGGKSAAAAGPMFVYTGNEGDIKWFATKAPTGLEFKHFPLGGADWN</sequence>
<dbReference type="EMBL" id="PQIB02000006">
    <property type="protein sequence ID" value="RLN12336.1"/>
    <property type="molecule type" value="Genomic_DNA"/>
</dbReference>
<accession>A0A3L6RZ85</accession>
<reference evidence="2" key="1">
    <citation type="journal article" date="2019" name="Nat. Commun.">
        <title>The genome of broomcorn millet.</title>
        <authorList>
            <person name="Zou C."/>
            <person name="Miki D."/>
            <person name="Li D."/>
            <person name="Tang Q."/>
            <person name="Xiao L."/>
            <person name="Rajput S."/>
            <person name="Deng P."/>
            <person name="Jia W."/>
            <person name="Huang R."/>
            <person name="Zhang M."/>
            <person name="Sun Y."/>
            <person name="Hu J."/>
            <person name="Fu X."/>
            <person name="Schnable P.S."/>
            <person name="Li F."/>
            <person name="Zhang H."/>
            <person name="Feng B."/>
            <person name="Zhu X."/>
            <person name="Liu R."/>
            <person name="Schnable J.C."/>
            <person name="Zhu J.-K."/>
            <person name="Zhang H."/>
        </authorList>
    </citation>
    <scope>NUCLEOTIDE SEQUENCE [LARGE SCALE GENOMIC DNA]</scope>
</reference>
<keyword evidence="2" id="KW-1185">Reference proteome</keyword>
<gene>
    <name evidence="1" type="ORF">C2845_PM09G19910</name>
</gene>
<organism evidence="1 2">
    <name type="scientific">Panicum miliaceum</name>
    <name type="common">Proso millet</name>
    <name type="synonym">Broomcorn millet</name>
    <dbReference type="NCBI Taxonomy" id="4540"/>
    <lineage>
        <taxon>Eukaryota</taxon>
        <taxon>Viridiplantae</taxon>
        <taxon>Streptophyta</taxon>
        <taxon>Embryophyta</taxon>
        <taxon>Tracheophyta</taxon>
        <taxon>Spermatophyta</taxon>
        <taxon>Magnoliopsida</taxon>
        <taxon>Liliopsida</taxon>
        <taxon>Poales</taxon>
        <taxon>Poaceae</taxon>
        <taxon>PACMAD clade</taxon>
        <taxon>Panicoideae</taxon>
        <taxon>Panicodae</taxon>
        <taxon>Paniceae</taxon>
        <taxon>Panicinae</taxon>
        <taxon>Panicum</taxon>
        <taxon>Panicum sect. Panicum</taxon>
    </lineage>
</organism>
<dbReference type="OrthoDB" id="2130629at2759"/>
<proteinExistence type="predicted"/>
<dbReference type="AlphaFoldDB" id="A0A3L6RZ85"/>
<name>A0A3L6RZ85_PANMI</name>
<protein>
    <submittedName>
        <fullName evidence="1">Uncharacterized protein</fullName>
    </submittedName>
</protein>
<comment type="caution">
    <text evidence="1">The sequence shown here is derived from an EMBL/GenBank/DDBJ whole genome shotgun (WGS) entry which is preliminary data.</text>
</comment>
<dbReference type="InterPro" id="IPR029058">
    <property type="entry name" value="AB_hydrolase_fold"/>
</dbReference>
<dbReference type="Gene3D" id="3.40.50.1820">
    <property type="entry name" value="alpha/beta hydrolase"/>
    <property type="match status" value="1"/>
</dbReference>
<evidence type="ECO:0000313" key="2">
    <source>
        <dbReference type="Proteomes" id="UP000275267"/>
    </source>
</evidence>